<gene>
    <name evidence="1" type="ORF">DVH24_015411</name>
</gene>
<evidence type="ECO:0000313" key="1">
    <source>
        <dbReference type="EMBL" id="RXI09817.1"/>
    </source>
</evidence>
<keyword evidence="2" id="KW-1185">Reference proteome</keyword>
<evidence type="ECO:0000313" key="2">
    <source>
        <dbReference type="Proteomes" id="UP000290289"/>
    </source>
</evidence>
<dbReference type="AlphaFoldDB" id="A0A498KQC5"/>
<name>A0A498KQC5_MALDO</name>
<dbReference type="Proteomes" id="UP000290289">
    <property type="component" value="Unassembled WGS sequence"/>
</dbReference>
<accession>A0A498KQC5</accession>
<dbReference type="EMBL" id="RDQH01000161">
    <property type="protein sequence ID" value="RXI09817.1"/>
    <property type="molecule type" value="Genomic_DNA"/>
</dbReference>
<organism evidence="1 2">
    <name type="scientific">Malus domestica</name>
    <name type="common">Apple</name>
    <name type="synonym">Pyrus malus</name>
    <dbReference type="NCBI Taxonomy" id="3750"/>
    <lineage>
        <taxon>Eukaryota</taxon>
        <taxon>Viridiplantae</taxon>
        <taxon>Streptophyta</taxon>
        <taxon>Embryophyta</taxon>
        <taxon>Tracheophyta</taxon>
        <taxon>Spermatophyta</taxon>
        <taxon>Magnoliopsida</taxon>
        <taxon>eudicotyledons</taxon>
        <taxon>Gunneridae</taxon>
        <taxon>Pentapetalae</taxon>
        <taxon>rosids</taxon>
        <taxon>fabids</taxon>
        <taxon>Rosales</taxon>
        <taxon>Rosaceae</taxon>
        <taxon>Amygdaloideae</taxon>
        <taxon>Maleae</taxon>
        <taxon>Malus</taxon>
    </lineage>
</organism>
<comment type="caution">
    <text evidence="1">The sequence shown here is derived from an EMBL/GenBank/DDBJ whole genome shotgun (WGS) entry which is preliminary data.</text>
</comment>
<proteinExistence type="predicted"/>
<protein>
    <submittedName>
        <fullName evidence="1">Uncharacterized protein</fullName>
    </submittedName>
</protein>
<sequence>MRQMARQLQLKLAASKQKMVLILRKQEMGYPVKHLLLILFFNHSEKHAVFHFPEESLFLG</sequence>
<reference evidence="1 2" key="1">
    <citation type="submission" date="2018-10" db="EMBL/GenBank/DDBJ databases">
        <title>A high-quality apple genome assembly.</title>
        <authorList>
            <person name="Hu J."/>
        </authorList>
    </citation>
    <scope>NUCLEOTIDE SEQUENCE [LARGE SCALE GENOMIC DNA]</scope>
    <source>
        <strain evidence="2">cv. HFTH1</strain>
        <tissue evidence="1">Young leaf</tissue>
    </source>
</reference>